<dbReference type="KEGG" id="bgm:CAL15_21590"/>
<evidence type="ECO:0000256" key="1">
    <source>
        <dbReference type="ARBA" id="ARBA00006226"/>
    </source>
</evidence>
<comment type="similarity">
    <text evidence="1">Belongs to the RelE toxin family.</text>
</comment>
<proteinExistence type="inferred from homology"/>
<dbReference type="Pfam" id="PF05016">
    <property type="entry name" value="ParE_toxin"/>
    <property type="match status" value="1"/>
</dbReference>
<gene>
    <name evidence="3" type="ORF">CAL15_21590</name>
</gene>
<dbReference type="EMBL" id="CP021111">
    <property type="protein sequence ID" value="ARP96728.1"/>
    <property type="molecule type" value="Genomic_DNA"/>
</dbReference>
<dbReference type="InterPro" id="IPR051803">
    <property type="entry name" value="TA_system_RelE-like_toxin"/>
</dbReference>
<organism evidence="3 4">
    <name type="scientific">Bordetella genomosp. 13</name>
    <dbReference type="NCBI Taxonomy" id="463040"/>
    <lineage>
        <taxon>Bacteria</taxon>
        <taxon>Pseudomonadati</taxon>
        <taxon>Pseudomonadota</taxon>
        <taxon>Betaproteobacteria</taxon>
        <taxon>Burkholderiales</taxon>
        <taxon>Alcaligenaceae</taxon>
        <taxon>Bordetella</taxon>
    </lineage>
</organism>
<accession>A0A1W6ZH54</accession>
<sequence length="94" mass="10930">MPAKLEWKQIAQEEFLQHIDYIADESPDAAQKLKDEVESKVNELPEHPKLYRPGRVPGTREMVVRANYIVVYEEDETMVTVLRVLHAAQLYPPQ</sequence>
<dbReference type="InterPro" id="IPR007712">
    <property type="entry name" value="RelE/ParE_toxin"/>
</dbReference>
<dbReference type="NCBIfam" id="TIGR02385">
    <property type="entry name" value="RelE_StbE"/>
    <property type="match status" value="1"/>
</dbReference>
<protein>
    <submittedName>
        <fullName evidence="3">Addiction module antitoxin</fullName>
    </submittedName>
</protein>
<dbReference type="AlphaFoldDB" id="A0A1W6ZH54"/>
<dbReference type="Gene3D" id="3.30.2310.20">
    <property type="entry name" value="RelE-like"/>
    <property type="match status" value="1"/>
</dbReference>
<keyword evidence="2" id="KW-1277">Toxin-antitoxin system</keyword>
<dbReference type="STRING" id="463040.CAL15_21590"/>
<evidence type="ECO:0000313" key="3">
    <source>
        <dbReference type="EMBL" id="ARP96728.1"/>
    </source>
</evidence>
<evidence type="ECO:0000313" key="4">
    <source>
        <dbReference type="Proteomes" id="UP000194161"/>
    </source>
</evidence>
<dbReference type="RefSeq" id="WP_086080374.1">
    <property type="nucleotide sequence ID" value="NZ_CP021111.1"/>
</dbReference>
<reference evidence="3 4" key="1">
    <citation type="submission" date="2017-05" db="EMBL/GenBank/DDBJ databases">
        <title>Complete and WGS of Bordetella genogroups.</title>
        <authorList>
            <person name="Spilker T."/>
            <person name="LiPuma J."/>
        </authorList>
    </citation>
    <scope>NUCLEOTIDE SEQUENCE [LARGE SCALE GENOMIC DNA]</scope>
    <source>
        <strain evidence="3 4">AU7206</strain>
    </source>
</reference>
<dbReference type="PANTHER" id="PTHR33755">
    <property type="entry name" value="TOXIN PARE1-RELATED"/>
    <property type="match status" value="1"/>
</dbReference>
<keyword evidence="4" id="KW-1185">Reference proteome</keyword>
<evidence type="ECO:0000256" key="2">
    <source>
        <dbReference type="ARBA" id="ARBA00022649"/>
    </source>
</evidence>
<name>A0A1W6ZH54_9BORD</name>
<dbReference type="InterPro" id="IPR035093">
    <property type="entry name" value="RelE/ParE_toxin_dom_sf"/>
</dbReference>
<dbReference type="Proteomes" id="UP000194161">
    <property type="component" value="Chromosome"/>
</dbReference>
<dbReference type="OrthoDB" id="9798046at2"/>